<proteinExistence type="predicted"/>
<organism evidence="1">
    <name type="scientific">marine sediment metagenome</name>
    <dbReference type="NCBI Taxonomy" id="412755"/>
    <lineage>
        <taxon>unclassified sequences</taxon>
        <taxon>metagenomes</taxon>
        <taxon>ecological metagenomes</taxon>
    </lineage>
</organism>
<gene>
    <name evidence="1" type="ORF">LCGC14_3089120</name>
</gene>
<sequence length="34" mass="3896">MSMNNHYDHGKDQICDFCGETIPQVEHESCNAEL</sequence>
<name>A0A0F8YIJ4_9ZZZZ</name>
<dbReference type="AlphaFoldDB" id="A0A0F8YIJ4"/>
<reference evidence="1" key="1">
    <citation type="journal article" date="2015" name="Nature">
        <title>Complex archaea that bridge the gap between prokaryotes and eukaryotes.</title>
        <authorList>
            <person name="Spang A."/>
            <person name="Saw J.H."/>
            <person name="Jorgensen S.L."/>
            <person name="Zaremba-Niedzwiedzka K."/>
            <person name="Martijn J."/>
            <person name="Lind A.E."/>
            <person name="van Eijk R."/>
            <person name="Schleper C."/>
            <person name="Guy L."/>
            <person name="Ettema T.J."/>
        </authorList>
    </citation>
    <scope>NUCLEOTIDE SEQUENCE</scope>
</reference>
<protein>
    <submittedName>
        <fullName evidence="1">Uncharacterized protein</fullName>
    </submittedName>
</protein>
<feature type="non-terminal residue" evidence="1">
    <location>
        <position position="34"/>
    </location>
</feature>
<evidence type="ECO:0000313" key="1">
    <source>
        <dbReference type="EMBL" id="KKK53999.1"/>
    </source>
</evidence>
<accession>A0A0F8YIJ4</accession>
<dbReference type="EMBL" id="LAZR01066222">
    <property type="protein sequence ID" value="KKK53999.1"/>
    <property type="molecule type" value="Genomic_DNA"/>
</dbReference>
<comment type="caution">
    <text evidence="1">The sequence shown here is derived from an EMBL/GenBank/DDBJ whole genome shotgun (WGS) entry which is preliminary data.</text>
</comment>